<evidence type="ECO:0000313" key="4">
    <source>
        <dbReference type="Proteomes" id="UP000032803"/>
    </source>
</evidence>
<feature type="active site" description="Charge relay system" evidence="1">
    <location>
        <position position="160"/>
    </location>
</feature>
<dbReference type="GO" id="GO:0008240">
    <property type="term" value="F:tripeptidyl-peptidase activity"/>
    <property type="evidence" value="ECO:0007669"/>
    <property type="project" value="TreeGrafter"/>
</dbReference>
<dbReference type="HOGENOM" id="CLU_012501_3_0_6"/>
<reference evidence="4" key="1">
    <citation type="submission" date="2014-09" db="EMBL/GenBank/DDBJ databases">
        <authorList>
            <person name="Gomez-Valero L."/>
        </authorList>
    </citation>
    <scope>NUCLEOTIDE SEQUENCE [LARGE SCALE GENOMIC DNA]</scope>
    <source>
        <strain evidence="4">ATCC35250</strain>
    </source>
</reference>
<feature type="binding site" evidence="1">
    <location>
        <position position="390"/>
    </location>
    <ligand>
        <name>Ca(2+)</name>
        <dbReference type="ChEBI" id="CHEBI:29108"/>
    </ligand>
</feature>
<name>A0A0A8UX63_LEGHA</name>
<dbReference type="Proteomes" id="UP000032803">
    <property type="component" value="Chromosome I"/>
</dbReference>
<dbReference type="InterPro" id="IPR036852">
    <property type="entry name" value="Peptidase_S8/S53_dom_sf"/>
</dbReference>
<feature type="domain" description="Peptidase S53" evidence="2">
    <location>
        <begin position="72"/>
        <end position="418"/>
    </location>
</feature>
<dbReference type="PROSITE" id="PS51695">
    <property type="entry name" value="SEDOLISIN"/>
    <property type="match status" value="1"/>
</dbReference>
<organism evidence="3 4">
    <name type="scientific">Legionella hackeliae</name>
    <dbReference type="NCBI Taxonomy" id="449"/>
    <lineage>
        <taxon>Bacteria</taxon>
        <taxon>Pseudomonadati</taxon>
        <taxon>Pseudomonadota</taxon>
        <taxon>Gammaproteobacteria</taxon>
        <taxon>Legionellales</taxon>
        <taxon>Legionellaceae</taxon>
        <taxon>Legionella</taxon>
    </lineage>
</organism>
<feature type="binding site" evidence="1">
    <location>
        <position position="402"/>
    </location>
    <ligand>
        <name>Ca(2+)</name>
        <dbReference type="ChEBI" id="CHEBI:29108"/>
    </ligand>
</feature>
<dbReference type="GO" id="GO:0006508">
    <property type="term" value="P:proteolysis"/>
    <property type="evidence" value="ECO:0007669"/>
    <property type="project" value="UniProtKB-KW"/>
</dbReference>
<dbReference type="PANTHER" id="PTHR14218">
    <property type="entry name" value="PROTEASE S8 TRIPEPTIDYL PEPTIDASE I CLN2"/>
    <property type="match status" value="1"/>
</dbReference>
<feature type="binding site" evidence="1">
    <location>
        <position position="404"/>
    </location>
    <ligand>
        <name>Ca(2+)</name>
        <dbReference type="ChEBI" id="CHEBI:29108"/>
    </ligand>
</feature>
<keyword evidence="4" id="KW-1185">Reference proteome</keyword>
<accession>A0A0A8UX63</accession>
<comment type="cofactor">
    <cofactor evidence="1">
        <name>Ca(2+)</name>
        <dbReference type="ChEBI" id="CHEBI:29108"/>
    </cofactor>
    <text evidence="1">Binds 1 Ca(2+) ion per subunit.</text>
</comment>
<feature type="active site" description="Charge relay system" evidence="1">
    <location>
        <position position="348"/>
    </location>
</feature>
<evidence type="ECO:0000259" key="2">
    <source>
        <dbReference type="PROSITE" id="PS51695"/>
    </source>
</evidence>
<dbReference type="InterPro" id="IPR050819">
    <property type="entry name" value="Tripeptidyl-peptidase_I"/>
</dbReference>
<gene>
    <name evidence="3" type="ORF">LHA_2335</name>
</gene>
<evidence type="ECO:0000256" key="1">
    <source>
        <dbReference type="PROSITE-ProRule" id="PRU01032"/>
    </source>
</evidence>
<dbReference type="SUPFAM" id="SSF52743">
    <property type="entry name" value="Subtilisin-like"/>
    <property type="match status" value="1"/>
</dbReference>
<dbReference type="PANTHER" id="PTHR14218:SF15">
    <property type="entry name" value="TRIPEPTIDYL-PEPTIDASE 1"/>
    <property type="match status" value="1"/>
</dbReference>
<dbReference type="CDD" id="cd04056">
    <property type="entry name" value="Peptidases_S53"/>
    <property type="match status" value="1"/>
</dbReference>
<dbReference type="AlphaFoldDB" id="A0A0A8UX63"/>
<dbReference type="KEGG" id="lha:LHA_2335"/>
<keyword evidence="1" id="KW-0720">Serine protease</keyword>
<feature type="active site" description="Charge relay system" evidence="1">
    <location>
        <position position="164"/>
    </location>
</feature>
<keyword evidence="1" id="KW-0645">Protease</keyword>
<protein>
    <submittedName>
        <fullName evidence="3">Putative family S53 non-peptidase homologue</fullName>
    </submittedName>
</protein>
<dbReference type="STRING" id="449.LHA_2335"/>
<sequence>MEVNGMNYKILPLLLLCLKPSYAEERYITSEGTYIIPDSNKSWGRTNDPKIMHNNLILFQSIGNRKKPPKTCETPASLACLYSLTKQVPGCPIKGTTAVPKGGWGAIAVVEAYHNPYAEKDLKVFSEEFGLPLCTKANGCFSVVHTGNHIPPFNAASADEHVLDIEWAHAMAPNAKIIMVEAQNESFEEHIKAIHLASQQVAASGGGLVSISWSISEFPEEKNYDAFFQTPGIVYIASSGDYSAPARYPSSSPYVISAGGTSVIRDVQGNFLMETAWSTNPDTPVGEKSGGSGGPSLYESRPAFQNSVMRIVGKARGTPDISFNADPKTGVCVYSTVHGGWLKDGGTSVSAPALAGIINSANRRAKTTQEELTYIYNSAIKNYHAYWHDILEGNNGFPALVGYDFVTGLGSPRSYKGK</sequence>
<dbReference type="EMBL" id="LN681225">
    <property type="protein sequence ID" value="CEK11354.1"/>
    <property type="molecule type" value="Genomic_DNA"/>
</dbReference>
<dbReference type="Gene3D" id="3.40.50.200">
    <property type="entry name" value="Peptidase S8/S53 domain"/>
    <property type="match status" value="1"/>
</dbReference>
<evidence type="ECO:0000313" key="3">
    <source>
        <dbReference type="EMBL" id="CEK11354.1"/>
    </source>
</evidence>
<dbReference type="GO" id="GO:0046872">
    <property type="term" value="F:metal ion binding"/>
    <property type="evidence" value="ECO:0007669"/>
    <property type="project" value="UniProtKB-UniRule"/>
</dbReference>
<feature type="binding site" evidence="1">
    <location>
        <position position="389"/>
    </location>
    <ligand>
        <name>Ca(2+)</name>
        <dbReference type="ChEBI" id="CHEBI:29108"/>
    </ligand>
</feature>
<keyword evidence="1" id="KW-0479">Metal-binding</keyword>
<keyword evidence="1" id="KW-0378">Hydrolase</keyword>
<keyword evidence="1" id="KW-0106">Calcium</keyword>
<proteinExistence type="predicted"/>
<dbReference type="GO" id="GO:0004252">
    <property type="term" value="F:serine-type endopeptidase activity"/>
    <property type="evidence" value="ECO:0007669"/>
    <property type="project" value="UniProtKB-UniRule"/>
</dbReference>
<dbReference type="InterPro" id="IPR030400">
    <property type="entry name" value="Sedolisin_dom"/>
</dbReference>